<proteinExistence type="predicted"/>
<feature type="chain" id="PRO_5046479639" evidence="2">
    <location>
        <begin position="30"/>
        <end position="235"/>
    </location>
</feature>
<gene>
    <name evidence="4" type="ORF">ACFQ41_06155</name>
</gene>
<dbReference type="RefSeq" id="WP_236000433.1">
    <property type="nucleotide sequence ID" value="NZ_BOLV01000005.1"/>
</dbReference>
<comment type="caution">
    <text evidence="4">The sequence shown here is derived from an EMBL/GenBank/DDBJ whole genome shotgun (WGS) entry which is preliminary data.</text>
</comment>
<evidence type="ECO:0000259" key="3">
    <source>
        <dbReference type="Pfam" id="PF13731"/>
    </source>
</evidence>
<evidence type="ECO:0000313" key="5">
    <source>
        <dbReference type="Proteomes" id="UP001597199"/>
    </source>
</evidence>
<evidence type="ECO:0000256" key="2">
    <source>
        <dbReference type="SAM" id="SignalP"/>
    </source>
</evidence>
<evidence type="ECO:0000256" key="1">
    <source>
        <dbReference type="SAM" id="MobiDB-lite"/>
    </source>
</evidence>
<accession>A0ABW4BIF6</accession>
<feature type="domain" description="WxL" evidence="3">
    <location>
        <begin position="29"/>
        <end position="233"/>
    </location>
</feature>
<dbReference type="Proteomes" id="UP001597199">
    <property type="component" value="Unassembled WGS sequence"/>
</dbReference>
<dbReference type="EMBL" id="JBHTOA010000025">
    <property type="protein sequence ID" value="MFD1398887.1"/>
    <property type="molecule type" value="Genomic_DNA"/>
</dbReference>
<feature type="signal peptide" evidence="2">
    <location>
        <begin position="1"/>
        <end position="29"/>
    </location>
</feature>
<organism evidence="4 5">
    <name type="scientific">Lacticaseibacillus suilingensis</name>
    <dbReference type="NCBI Taxonomy" id="2799577"/>
    <lineage>
        <taxon>Bacteria</taxon>
        <taxon>Bacillati</taxon>
        <taxon>Bacillota</taxon>
        <taxon>Bacilli</taxon>
        <taxon>Lactobacillales</taxon>
        <taxon>Lactobacillaceae</taxon>
        <taxon>Lacticaseibacillus</taxon>
    </lineage>
</organism>
<name>A0ABW4BIF6_9LACO</name>
<dbReference type="InterPro" id="IPR027994">
    <property type="entry name" value="WxL_dom"/>
</dbReference>
<evidence type="ECO:0000313" key="4">
    <source>
        <dbReference type="EMBL" id="MFD1398887.1"/>
    </source>
</evidence>
<reference evidence="5" key="1">
    <citation type="journal article" date="2019" name="Int. J. Syst. Evol. Microbiol.">
        <title>The Global Catalogue of Microorganisms (GCM) 10K type strain sequencing project: providing services to taxonomists for standard genome sequencing and annotation.</title>
        <authorList>
            <consortium name="The Broad Institute Genomics Platform"/>
            <consortium name="The Broad Institute Genome Sequencing Center for Infectious Disease"/>
            <person name="Wu L."/>
            <person name="Ma J."/>
        </authorList>
    </citation>
    <scope>NUCLEOTIDE SEQUENCE [LARGE SCALE GENOMIC DNA]</scope>
    <source>
        <strain evidence="5">CCM 9110</strain>
    </source>
</reference>
<sequence length="235" mass="23883">MRKTKKTSLGLIAASLMALSLTAPAVVSAATATTTGDVTFTKPTNAVNPVNPTDPTKPVDPVDPTNPATGQTGALTLDVAPVLPFGTHEIESGSHTYALNADASKGSVNKNPYLQVSDRRGVANDGQAQGWNVTVQMSDFTAASGAKLAGASLAFKDATVKTATGDTSKAPAQQNIANLSSASSATTIFSAAKGQGLGTWLSVYDPANIELTVPTPGEGAYTSTLTWTMNEGPTA</sequence>
<feature type="region of interest" description="Disordered" evidence="1">
    <location>
        <begin position="39"/>
        <end position="61"/>
    </location>
</feature>
<keyword evidence="2" id="KW-0732">Signal</keyword>
<keyword evidence="5" id="KW-1185">Reference proteome</keyword>
<protein>
    <submittedName>
        <fullName evidence="4">WxL domain-containing protein</fullName>
    </submittedName>
</protein>
<dbReference type="Pfam" id="PF13731">
    <property type="entry name" value="WxL"/>
    <property type="match status" value="1"/>
</dbReference>